<reference evidence="1" key="1">
    <citation type="submission" date="2020-05" db="EMBL/GenBank/DDBJ databases">
        <authorList>
            <person name="Chiriac C."/>
            <person name="Salcher M."/>
            <person name="Ghai R."/>
            <person name="Kavagutti S V."/>
        </authorList>
    </citation>
    <scope>NUCLEOTIDE SEQUENCE</scope>
</reference>
<name>A0A6J7WTA3_9CAUD</name>
<gene>
    <name evidence="1" type="ORF">UFOVP240_62</name>
</gene>
<accession>A0A6J7WTA3</accession>
<dbReference type="EMBL" id="LR798293">
    <property type="protein sequence ID" value="CAB5220970.1"/>
    <property type="molecule type" value="Genomic_DNA"/>
</dbReference>
<organism evidence="1">
    <name type="scientific">uncultured Caudovirales phage</name>
    <dbReference type="NCBI Taxonomy" id="2100421"/>
    <lineage>
        <taxon>Viruses</taxon>
        <taxon>Duplodnaviria</taxon>
        <taxon>Heunggongvirae</taxon>
        <taxon>Uroviricota</taxon>
        <taxon>Caudoviricetes</taxon>
        <taxon>Peduoviridae</taxon>
        <taxon>Maltschvirus</taxon>
        <taxon>Maltschvirus maltsch</taxon>
    </lineage>
</organism>
<proteinExistence type="predicted"/>
<evidence type="ECO:0000313" key="1">
    <source>
        <dbReference type="EMBL" id="CAB5220970.1"/>
    </source>
</evidence>
<sequence>MQENIKHLYDQSQRDVEHAHAYHSLVFDIEAFAQRLVFRCAMAAKLAQVEGRDAYTDIMEKYGAETATNESGQLNFHKLGEEIPLVGEEINELTPNPIDDIIARKLVEQVNQRVIK</sequence>
<protein>
    <submittedName>
        <fullName evidence="1">Uncharacterized protein</fullName>
    </submittedName>
</protein>